<sequence>MSFNSRWLYVILLLVSSAWGEGKKLACDADTNICSVAIAENYCGSDGVAKSKWDIRSGYYVLSCECDCTTQENSFWFVSQDGKVKTLEASKVVSAVDVVKNKSGVPDSFGTVPYCKALKINQDRLVYLQKGPGASESSQPYCYSVVEQDAAEACTTEDCMQKQRLVEKTVASLKGEILTEFKNATSRLYKNKEAFVSFPKRGFIEKYITDHGYSSGDQQSFNDIAYFWQQAGFNEDAIWLLGKVIADNPKRVVAYLNIADAYWSEGDKATAAKNYKTYNELMIIGGKQQKIPERAKERSVLK</sequence>
<evidence type="ECO:0000313" key="2">
    <source>
        <dbReference type="Proteomes" id="UP001230768"/>
    </source>
</evidence>
<proteinExistence type="predicted"/>
<dbReference type="RefSeq" id="WP_305424508.1">
    <property type="nucleotide sequence ID" value="NZ_CP117430.1"/>
</dbReference>
<protein>
    <recommendedName>
        <fullName evidence="3">Tetratricopeptide repeat protein</fullName>
    </recommendedName>
</protein>
<name>A0ABY9GS61_9PSED</name>
<accession>A0ABY9GS61</accession>
<evidence type="ECO:0000313" key="1">
    <source>
        <dbReference type="EMBL" id="WLI18624.1"/>
    </source>
</evidence>
<organism evidence="1 2">
    <name type="scientific">Pseudomonas wuhanensis</name>
    <dbReference type="NCBI Taxonomy" id="2954098"/>
    <lineage>
        <taxon>Bacteria</taxon>
        <taxon>Pseudomonadati</taxon>
        <taxon>Pseudomonadota</taxon>
        <taxon>Gammaproteobacteria</taxon>
        <taxon>Pseudomonadales</taxon>
        <taxon>Pseudomonadaceae</taxon>
        <taxon>Pseudomonas</taxon>
    </lineage>
</organism>
<dbReference type="Proteomes" id="UP001230768">
    <property type="component" value="Chromosome"/>
</dbReference>
<evidence type="ECO:0008006" key="3">
    <source>
        <dbReference type="Google" id="ProtNLM"/>
    </source>
</evidence>
<dbReference type="SUPFAM" id="SSF48452">
    <property type="entry name" value="TPR-like"/>
    <property type="match status" value="1"/>
</dbReference>
<dbReference type="InterPro" id="IPR011990">
    <property type="entry name" value="TPR-like_helical_dom_sf"/>
</dbReference>
<keyword evidence="2" id="KW-1185">Reference proteome</keyword>
<dbReference type="Gene3D" id="1.25.40.10">
    <property type="entry name" value="Tetratricopeptide repeat domain"/>
    <property type="match status" value="1"/>
</dbReference>
<reference evidence="1 2" key="1">
    <citation type="submission" date="2023-02" db="EMBL/GenBank/DDBJ databases">
        <title>Evolution of Hrp T3SS in non-pathogenic Pseudomonas fluorescens.</title>
        <authorList>
            <person name="Liao K."/>
            <person name="Wei H."/>
            <person name="Gu Y."/>
        </authorList>
    </citation>
    <scope>NUCLEOTIDE SEQUENCE [LARGE SCALE GENOMIC DNA]</scope>
    <source>
        <strain evidence="1 2">FP607</strain>
    </source>
</reference>
<dbReference type="EMBL" id="CP117430">
    <property type="protein sequence ID" value="WLI18624.1"/>
    <property type="molecule type" value="Genomic_DNA"/>
</dbReference>
<gene>
    <name evidence="1" type="ORF">PSH88_00790</name>
</gene>